<feature type="domain" description="Stc1" evidence="2">
    <location>
        <begin position="23"/>
        <end position="106"/>
    </location>
</feature>
<accession>A0A225AIK7</accession>
<reference evidence="3 4" key="1">
    <citation type="submission" date="2015-06" db="EMBL/GenBank/DDBJ databases">
        <title>Talaromyces atroroseus IBT 11181 draft genome.</title>
        <authorList>
            <person name="Rasmussen K.B."/>
            <person name="Rasmussen S."/>
            <person name="Petersen B."/>
            <person name="Sicheritz-Ponten T."/>
            <person name="Mortensen U.H."/>
            <person name="Thrane U."/>
        </authorList>
    </citation>
    <scope>NUCLEOTIDE SEQUENCE [LARGE SCALE GENOMIC DNA]</scope>
    <source>
        <strain evidence="3 4">IBT 11181</strain>
    </source>
</reference>
<dbReference type="AlphaFoldDB" id="A0A225AIK7"/>
<feature type="compositionally biased region" description="Polar residues" evidence="1">
    <location>
        <begin position="148"/>
        <end position="162"/>
    </location>
</feature>
<sequence length="294" mass="32147">MPGGWSPETVERAKKARLPERIKCSGCRVPLPQSAFSESQLTRLRSKIAMQGQIAISRHLIRCKSCTGAGVPTDITCARCRIAKPLDAYTKAQRRDTDRATCKNCVSELMTSETWKDVEENENLAQAADVTDAASSVMESTVGGVPLPSSTDTARMPSSVSRRSLNTCAEDYESIAGGVWLEDDEPAVVPIPVESHAPSQSVNFSGWNVSSSTFTEVRRERRVSPSESVSTRGSKGWAKVKSHDPHRNARIMRISDPTTKPVNEESNDSSRTISGTTLKKKVREEMGEASQQFS</sequence>
<comment type="caution">
    <text evidence="3">The sequence shown here is derived from an EMBL/GenBank/DDBJ whole genome shotgun (WGS) entry which is preliminary data.</text>
</comment>
<dbReference type="InterPro" id="IPR024630">
    <property type="entry name" value="Stc1"/>
</dbReference>
<dbReference type="Pfam" id="PF12898">
    <property type="entry name" value="Stc1"/>
    <property type="match status" value="1"/>
</dbReference>
<dbReference type="Proteomes" id="UP000214365">
    <property type="component" value="Unassembled WGS sequence"/>
</dbReference>
<evidence type="ECO:0000256" key="1">
    <source>
        <dbReference type="SAM" id="MobiDB-lite"/>
    </source>
</evidence>
<dbReference type="GeneID" id="31002952"/>
<name>A0A225AIK7_TALAT</name>
<keyword evidence="4" id="KW-1185">Reference proteome</keyword>
<dbReference type="STRING" id="1441469.A0A225AIK7"/>
<protein>
    <recommendedName>
        <fullName evidence="2">Stc1 domain-containing protein</fullName>
    </recommendedName>
</protein>
<evidence type="ECO:0000259" key="2">
    <source>
        <dbReference type="Pfam" id="PF12898"/>
    </source>
</evidence>
<gene>
    <name evidence="3" type="ORF">UA08_03197</name>
</gene>
<dbReference type="EMBL" id="LFMY01000004">
    <property type="protein sequence ID" value="OKL61271.1"/>
    <property type="molecule type" value="Genomic_DNA"/>
</dbReference>
<evidence type="ECO:0000313" key="4">
    <source>
        <dbReference type="Proteomes" id="UP000214365"/>
    </source>
</evidence>
<dbReference type="OrthoDB" id="4223481at2759"/>
<proteinExistence type="predicted"/>
<feature type="region of interest" description="Disordered" evidence="1">
    <location>
        <begin position="140"/>
        <end position="162"/>
    </location>
</feature>
<feature type="region of interest" description="Disordered" evidence="1">
    <location>
        <begin position="221"/>
        <end position="294"/>
    </location>
</feature>
<evidence type="ECO:0000313" key="3">
    <source>
        <dbReference type="EMBL" id="OKL61271.1"/>
    </source>
</evidence>
<organism evidence="3 4">
    <name type="scientific">Talaromyces atroroseus</name>
    <dbReference type="NCBI Taxonomy" id="1441469"/>
    <lineage>
        <taxon>Eukaryota</taxon>
        <taxon>Fungi</taxon>
        <taxon>Dikarya</taxon>
        <taxon>Ascomycota</taxon>
        <taxon>Pezizomycotina</taxon>
        <taxon>Eurotiomycetes</taxon>
        <taxon>Eurotiomycetidae</taxon>
        <taxon>Eurotiales</taxon>
        <taxon>Trichocomaceae</taxon>
        <taxon>Talaromyces</taxon>
        <taxon>Talaromyces sect. Trachyspermi</taxon>
    </lineage>
</organism>
<dbReference type="RefSeq" id="XP_020121392.1">
    <property type="nucleotide sequence ID" value="XM_020265471.1"/>
</dbReference>